<keyword evidence="3" id="KW-1185">Reference proteome</keyword>
<evidence type="ECO:0000313" key="2">
    <source>
        <dbReference type="EnsemblMetazoa" id="AMAM023239-PA"/>
    </source>
</evidence>
<dbReference type="Proteomes" id="UP000075901">
    <property type="component" value="Unassembled WGS sequence"/>
</dbReference>
<sequence>MQPSNSGNFQLSPDFRQRASSNASSCGRLSPIQSIVGVDNVWNYTPVDVADLADNADQAQGDELELDIGALDQLAGSLADELTLQQNDFFKGSVWFHHHPTSPNRRQTSSFVLRP</sequence>
<organism evidence="2 3">
    <name type="scientific">Anopheles maculatus</name>
    <dbReference type="NCBI Taxonomy" id="74869"/>
    <lineage>
        <taxon>Eukaryota</taxon>
        <taxon>Metazoa</taxon>
        <taxon>Ecdysozoa</taxon>
        <taxon>Arthropoda</taxon>
        <taxon>Hexapoda</taxon>
        <taxon>Insecta</taxon>
        <taxon>Pterygota</taxon>
        <taxon>Neoptera</taxon>
        <taxon>Endopterygota</taxon>
        <taxon>Diptera</taxon>
        <taxon>Nematocera</taxon>
        <taxon>Culicoidea</taxon>
        <taxon>Culicidae</taxon>
        <taxon>Anophelinae</taxon>
        <taxon>Anopheles</taxon>
        <taxon>Anopheles maculatus group</taxon>
    </lineage>
</organism>
<feature type="compositionally biased region" description="Polar residues" evidence="1">
    <location>
        <begin position="1"/>
        <end position="11"/>
    </location>
</feature>
<dbReference type="VEuPathDB" id="VectorBase:AMAM023239"/>
<name>A0A182TB22_9DIPT</name>
<evidence type="ECO:0000313" key="3">
    <source>
        <dbReference type="Proteomes" id="UP000075901"/>
    </source>
</evidence>
<dbReference type="EnsemblMetazoa" id="AMAM023239-RA">
    <property type="protein sequence ID" value="AMAM023239-PA"/>
    <property type="gene ID" value="AMAM023239"/>
</dbReference>
<accession>A0A182TB22</accession>
<feature type="region of interest" description="Disordered" evidence="1">
    <location>
        <begin position="1"/>
        <end position="26"/>
    </location>
</feature>
<reference evidence="2" key="2">
    <citation type="submission" date="2020-05" db="UniProtKB">
        <authorList>
            <consortium name="EnsemblMetazoa"/>
        </authorList>
    </citation>
    <scope>IDENTIFICATION</scope>
    <source>
        <strain evidence="2">maculatus3</strain>
    </source>
</reference>
<proteinExistence type="predicted"/>
<evidence type="ECO:0000256" key="1">
    <source>
        <dbReference type="SAM" id="MobiDB-lite"/>
    </source>
</evidence>
<dbReference type="AlphaFoldDB" id="A0A182TB22"/>
<protein>
    <submittedName>
        <fullName evidence="2">Uncharacterized protein</fullName>
    </submittedName>
</protein>
<reference evidence="3" key="1">
    <citation type="submission" date="2013-09" db="EMBL/GenBank/DDBJ databases">
        <title>The Genome Sequence of Anopheles maculatus species B.</title>
        <authorList>
            <consortium name="The Broad Institute Genomics Platform"/>
            <person name="Neafsey D.E."/>
            <person name="Besansky N."/>
            <person name="Howell P."/>
            <person name="Walton C."/>
            <person name="Young S.K."/>
            <person name="Zeng Q."/>
            <person name="Gargeya S."/>
            <person name="Fitzgerald M."/>
            <person name="Haas B."/>
            <person name="Abouelleil A."/>
            <person name="Allen A.W."/>
            <person name="Alvarado L."/>
            <person name="Arachchi H.M."/>
            <person name="Berlin A.M."/>
            <person name="Chapman S.B."/>
            <person name="Gainer-Dewar J."/>
            <person name="Goldberg J."/>
            <person name="Griggs A."/>
            <person name="Gujja S."/>
            <person name="Hansen M."/>
            <person name="Howarth C."/>
            <person name="Imamovic A."/>
            <person name="Ireland A."/>
            <person name="Larimer J."/>
            <person name="McCowan C."/>
            <person name="Murphy C."/>
            <person name="Pearson M."/>
            <person name="Poon T.W."/>
            <person name="Priest M."/>
            <person name="Roberts A."/>
            <person name="Saif S."/>
            <person name="Shea T."/>
            <person name="Sisk P."/>
            <person name="Sykes S."/>
            <person name="Wortman J."/>
            <person name="Nusbaum C."/>
            <person name="Birren B."/>
        </authorList>
    </citation>
    <scope>NUCLEOTIDE SEQUENCE [LARGE SCALE GENOMIC DNA]</scope>
    <source>
        <strain evidence="3">maculatus3</strain>
    </source>
</reference>